<evidence type="ECO:0000313" key="11">
    <source>
        <dbReference type="Proteomes" id="UP000246099"/>
    </source>
</evidence>
<keyword evidence="3 6" id="KW-0597">Phosphoprotein</keyword>
<dbReference type="PANTHER" id="PTHR43047">
    <property type="entry name" value="TWO-COMPONENT HISTIDINE PROTEIN KINASE"/>
    <property type="match status" value="1"/>
</dbReference>
<evidence type="ECO:0000256" key="1">
    <source>
        <dbReference type="ARBA" id="ARBA00000085"/>
    </source>
</evidence>
<keyword evidence="11" id="KW-1185">Reference proteome</keyword>
<dbReference type="Gene3D" id="3.40.50.2300">
    <property type="match status" value="1"/>
</dbReference>
<feature type="transmembrane region" description="Helical" evidence="7">
    <location>
        <begin position="58"/>
        <end position="77"/>
    </location>
</feature>
<dbReference type="CDD" id="cd00082">
    <property type="entry name" value="HisKA"/>
    <property type="match status" value="1"/>
</dbReference>
<proteinExistence type="predicted"/>
<feature type="transmembrane region" description="Helical" evidence="7">
    <location>
        <begin position="83"/>
        <end position="101"/>
    </location>
</feature>
<keyword evidence="7" id="KW-0472">Membrane</keyword>
<feature type="transmembrane region" description="Helical" evidence="7">
    <location>
        <begin position="156"/>
        <end position="176"/>
    </location>
</feature>
<dbReference type="Pfam" id="PF00072">
    <property type="entry name" value="Response_reg"/>
    <property type="match status" value="1"/>
</dbReference>
<evidence type="ECO:0000256" key="7">
    <source>
        <dbReference type="SAM" id="Phobius"/>
    </source>
</evidence>
<dbReference type="PROSITE" id="PS50109">
    <property type="entry name" value="HIS_KIN"/>
    <property type="match status" value="1"/>
</dbReference>
<dbReference type="Proteomes" id="UP000246099">
    <property type="component" value="Chromosome"/>
</dbReference>
<organism evidence="10 11">
    <name type="scientific">Chitinophaga alhagiae</name>
    <dbReference type="NCBI Taxonomy" id="2203219"/>
    <lineage>
        <taxon>Bacteria</taxon>
        <taxon>Pseudomonadati</taxon>
        <taxon>Bacteroidota</taxon>
        <taxon>Chitinophagia</taxon>
        <taxon>Chitinophagales</taxon>
        <taxon>Chitinophagaceae</taxon>
        <taxon>Chitinophaga</taxon>
    </lineage>
</organism>
<evidence type="ECO:0000256" key="6">
    <source>
        <dbReference type="PROSITE-ProRule" id="PRU00169"/>
    </source>
</evidence>
<accession>A0ABN5LQR1</accession>
<comment type="catalytic activity">
    <reaction evidence="1">
        <text>ATP + protein L-histidine = ADP + protein N-phospho-L-histidine.</text>
        <dbReference type="EC" id="2.7.13.3"/>
    </reaction>
</comment>
<keyword evidence="7" id="KW-1133">Transmembrane helix</keyword>
<evidence type="ECO:0000256" key="5">
    <source>
        <dbReference type="ARBA" id="ARBA00022777"/>
    </source>
</evidence>
<dbReference type="InterPro" id="IPR003661">
    <property type="entry name" value="HisK_dim/P_dom"/>
</dbReference>
<dbReference type="Pfam" id="PF00512">
    <property type="entry name" value="HisKA"/>
    <property type="match status" value="1"/>
</dbReference>
<feature type="transmembrane region" description="Helical" evidence="7">
    <location>
        <begin position="188"/>
        <end position="207"/>
    </location>
</feature>
<protein>
    <recommendedName>
        <fullName evidence="2">histidine kinase</fullName>
        <ecNumber evidence="2">2.7.13.3</ecNumber>
    </recommendedName>
</protein>
<dbReference type="SUPFAM" id="SSF55874">
    <property type="entry name" value="ATPase domain of HSP90 chaperone/DNA topoisomerase II/histidine kinase"/>
    <property type="match status" value="1"/>
</dbReference>
<evidence type="ECO:0000256" key="2">
    <source>
        <dbReference type="ARBA" id="ARBA00012438"/>
    </source>
</evidence>
<dbReference type="Gene3D" id="1.10.287.130">
    <property type="match status" value="1"/>
</dbReference>
<dbReference type="Gene3D" id="3.30.565.10">
    <property type="entry name" value="Histidine kinase-like ATPase, C-terminal domain"/>
    <property type="match status" value="1"/>
</dbReference>
<keyword evidence="4" id="KW-0808">Transferase</keyword>
<dbReference type="InterPro" id="IPR005467">
    <property type="entry name" value="His_kinase_dom"/>
</dbReference>
<evidence type="ECO:0000313" key="10">
    <source>
        <dbReference type="EMBL" id="AWO01562.1"/>
    </source>
</evidence>
<dbReference type="PROSITE" id="PS50110">
    <property type="entry name" value="RESPONSE_REGULATORY"/>
    <property type="match status" value="1"/>
</dbReference>
<feature type="domain" description="Response regulatory" evidence="9">
    <location>
        <begin position="474"/>
        <end position="590"/>
    </location>
</feature>
<dbReference type="SMART" id="SM00448">
    <property type="entry name" value="REC"/>
    <property type="match status" value="1"/>
</dbReference>
<sequence>MHLQLNPTSDTDNMRSVAKGNPTLANRLKTLFRWLVKAGTAPLKDEEAVARVVMVNKLSLAFGGVILIIAPVMLWFLNGMPSIFIAISAEFVINCGVIYLNHRRRYKAASLVLYFLQCMAIVYFGFLLGKLLQLQFTIVFLLSIIYLIFKEDLLRRIAFISALVVLALLEASYYFHDTEPVIPISTNTAYVIHLLVVLAVLYIIVVVSKPYVRSNDINAELKRANDFKRVFVYQVIHEMRTPLNAIFGVAQLLKKEIRLNEELKTVEPLTDQLLAASNNARNIINDVMDMAQIESGQTEQISENVFRLKPFFAHAIEMNKVVARSRNMQLRLSIEHMPEIITGDSLKLIQVTTNLLANAIKYGEKNTVVLLKITGHKKTWSISVINEGPGITPEKLAVIFDPFITDKRKYTEGTGLGLYIVKNKVEAMGGTVGVESPPGKPTVFTATLPLQQGREEDIPAEEKQPEVSNLNNIDVFIAEDNELNALLLSRLLKQIGCNVSIAHNGLELLQLVEKDMPDVIILDYHMDVMDGEETLRYLKKDPQLKEIPVIVATGDAFLDSREALEAAGADAFIEKPIDHRRLLQLLQKHLHRNNGELQE</sequence>
<dbReference type="InterPro" id="IPR003594">
    <property type="entry name" value="HATPase_dom"/>
</dbReference>
<feature type="domain" description="Histidine kinase" evidence="8">
    <location>
        <begin position="234"/>
        <end position="452"/>
    </location>
</feature>
<name>A0ABN5LQR1_9BACT</name>
<dbReference type="SUPFAM" id="SSF47384">
    <property type="entry name" value="Homodimeric domain of signal transducing histidine kinase"/>
    <property type="match status" value="1"/>
</dbReference>
<dbReference type="SUPFAM" id="SSF52172">
    <property type="entry name" value="CheY-like"/>
    <property type="match status" value="1"/>
</dbReference>
<dbReference type="InterPro" id="IPR004358">
    <property type="entry name" value="Sig_transdc_His_kin-like_C"/>
</dbReference>
<gene>
    <name evidence="10" type="ORF">DLD77_07560</name>
</gene>
<dbReference type="PRINTS" id="PR00344">
    <property type="entry name" value="BCTRLSENSOR"/>
</dbReference>
<feature type="transmembrane region" description="Helical" evidence="7">
    <location>
        <begin position="108"/>
        <end position="126"/>
    </location>
</feature>
<dbReference type="EMBL" id="CP029600">
    <property type="protein sequence ID" value="AWO01562.1"/>
    <property type="molecule type" value="Genomic_DNA"/>
</dbReference>
<dbReference type="InterPro" id="IPR011006">
    <property type="entry name" value="CheY-like_superfamily"/>
</dbReference>
<dbReference type="InterPro" id="IPR036890">
    <property type="entry name" value="HATPase_C_sf"/>
</dbReference>
<keyword evidence="5" id="KW-0418">Kinase</keyword>
<evidence type="ECO:0000259" key="8">
    <source>
        <dbReference type="PROSITE" id="PS50109"/>
    </source>
</evidence>
<dbReference type="PANTHER" id="PTHR43047:SF72">
    <property type="entry name" value="OSMOSENSING HISTIDINE PROTEIN KINASE SLN1"/>
    <property type="match status" value="1"/>
</dbReference>
<evidence type="ECO:0000259" key="9">
    <source>
        <dbReference type="PROSITE" id="PS50110"/>
    </source>
</evidence>
<feature type="transmembrane region" description="Helical" evidence="7">
    <location>
        <begin position="132"/>
        <end position="149"/>
    </location>
</feature>
<reference evidence="10 11" key="1">
    <citation type="submission" date="2018-05" db="EMBL/GenBank/DDBJ databases">
        <title>Chitinophaga sp. nov., isolated from rhizosphere soil of Alhagi.</title>
        <authorList>
            <person name="Liu Y."/>
        </authorList>
    </citation>
    <scope>NUCLEOTIDE SEQUENCE [LARGE SCALE GENOMIC DNA]</scope>
    <source>
        <strain evidence="10 11">T22</strain>
    </source>
</reference>
<feature type="modified residue" description="4-aspartylphosphate" evidence="6">
    <location>
        <position position="523"/>
    </location>
</feature>
<keyword evidence="7" id="KW-0812">Transmembrane</keyword>
<dbReference type="EC" id="2.7.13.3" evidence="2"/>
<dbReference type="SMART" id="SM00388">
    <property type="entry name" value="HisKA"/>
    <property type="match status" value="1"/>
</dbReference>
<dbReference type="InterPro" id="IPR036097">
    <property type="entry name" value="HisK_dim/P_sf"/>
</dbReference>
<dbReference type="InterPro" id="IPR001789">
    <property type="entry name" value="Sig_transdc_resp-reg_receiver"/>
</dbReference>
<dbReference type="CDD" id="cd17546">
    <property type="entry name" value="REC_hyHK_CKI1_RcsC-like"/>
    <property type="match status" value="1"/>
</dbReference>
<dbReference type="SMART" id="SM00387">
    <property type="entry name" value="HATPase_c"/>
    <property type="match status" value="1"/>
</dbReference>
<dbReference type="Pfam" id="PF02518">
    <property type="entry name" value="HATPase_c"/>
    <property type="match status" value="1"/>
</dbReference>
<evidence type="ECO:0000256" key="4">
    <source>
        <dbReference type="ARBA" id="ARBA00022679"/>
    </source>
</evidence>
<evidence type="ECO:0000256" key="3">
    <source>
        <dbReference type="ARBA" id="ARBA00022553"/>
    </source>
</evidence>